<reference evidence="2 3" key="1">
    <citation type="journal article" date="2016" name="Genome Announc.">
        <title>Draft Genome Sequences of Five Rapidly Growing Mycobacterium Species, M. thermoresistibile, M. fortuitum subsp. acetamidolyticum, M. canariasense, M. brisbanense, and M. novocastrense.</title>
        <authorList>
            <person name="Katahira K."/>
            <person name="Ogura Y."/>
            <person name="Gotoh Y."/>
            <person name="Hayashi T."/>
        </authorList>
    </citation>
    <scope>NUCLEOTIDE SEQUENCE [LARGE SCALE GENOMIC DNA]</scope>
    <source>
        <strain evidence="2 3">JCM6368</strain>
    </source>
</reference>
<keyword evidence="1" id="KW-1133">Transmembrane helix</keyword>
<organism evidence="2 3">
    <name type="scientific">Mycolicibacterium fortuitum subsp. acetamidolyticum</name>
    <dbReference type="NCBI Taxonomy" id="144550"/>
    <lineage>
        <taxon>Bacteria</taxon>
        <taxon>Bacillati</taxon>
        <taxon>Actinomycetota</taxon>
        <taxon>Actinomycetes</taxon>
        <taxon>Mycobacteriales</taxon>
        <taxon>Mycobacteriaceae</taxon>
        <taxon>Mycolicibacterium</taxon>
    </lineage>
</organism>
<dbReference type="AlphaFoldDB" id="A0A100WLI1"/>
<evidence type="ECO:0000313" key="2">
    <source>
        <dbReference type="EMBL" id="GAT00292.1"/>
    </source>
</evidence>
<name>A0A100WLI1_MYCFO</name>
<accession>A0A100WLI1</accession>
<feature type="transmembrane region" description="Helical" evidence="1">
    <location>
        <begin position="12"/>
        <end position="31"/>
    </location>
</feature>
<keyword evidence="1" id="KW-0472">Membrane</keyword>
<sequence>MMTIRLCRTIGKLLLLVGAAMAVAHLIAHLADMRVNERTDMLIGFPMASVLVVLGLLLIGLQSHPREDL</sequence>
<feature type="transmembrane region" description="Helical" evidence="1">
    <location>
        <begin position="43"/>
        <end position="61"/>
    </location>
</feature>
<comment type="caution">
    <text evidence="2">The sequence shown here is derived from an EMBL/GenBank/DDBJ whole genome shotgun (WGS) entry which is preliminary data.</text>
</comment>
<dbReference type="EMBL" id="BCSZ01000004">
    <property type="protein sequence ID" value="GAT00292.1"/>
    <property type="molecule type" value="Genomic_DNA"/>
</dbReference>
<dbReference type="Proteomes" id="UP000069705">
    <property type="component" value="Unassembled WGS sequence"/>
</dbReference>
<protein>
    <submittedName>
        <fullName evidence="2">Uncharacterized protein</fullName>
    </submittedName>
</protein>
<keyword evidence="1" id="KW-0812">Transmembrane</keyword>
<reference evidence="3" key="2">
    <citation type="submission" date="2016-02" db="EMBL/GenBank/DDBJ databases">
        <title>Draft genome sequence of five rapidly growing Mycobacterium species.</title>
        <authorList>
            <person name="Katahira K."/>
            <person name="Gotou Y."/>
            <person name="Iida K."/>
            <person name="Ogura Y."/>
            <person name="Hayashi T."/>
        </authorList>
    </citation>
    <scope>NUCLEOTIDE SEQUENCE [LARGE SCALE GENOMIC DNA]</scope>
    <source>
        <strain evidence="3">JCM6368</strain>
    </source>
</reference>
<proteinExistence type="predicted"/>
<evidence type="ECO:0000313" key="3">
    <source>
        <dbReference type="Proteomes" id="UP000069705"/>
    </source>
</evidence>
<gene>
    <name evidence="2" type="ORF">RMCFA_0406</name>
</gene>
<evidence type="ECO:0000256" key="1">
    <source>
        <dbReference type="SAM" id="Phobius"/>
    </source>
</evidence>